<comment type="caution">
    <text evidence="4">The sequence shown here is derived from an EMBL/GenBank/DDBJ whole genome shotgun (WGS) entry which is preliminary data.</text>
</comment>
<dbReference type="GO" id="GO:0080129">
    <property type="term" value="P:proteasome core complex assembly"/>
    <property type="evidence" value="ECO:0007669"/>
    <property type="project" value="TreeGrafter"/>
</dbReference>
<dbReference type="EMBL" id="JANPWB010000012">
    <property type="protein sequence ID" value="KAJ1112961.1"/>
    <property type="molecule type" value="Genomic_DNA"/>
</dbReference>
<keyword evidence="3" id="KW-0143">Chaperone</keyword>
<dbReference type="Proteomes" id="UP001066276">
    <property type="component" value="Chromosome 8"/>
</dbReference>
<sequence length="290" mass="32662">MATFFGEVVPVFSRAVDDDDEEEEEEVTEENEEDLAIRRELERQREVHVSWNSEISPSVETSNVKRFPCSHFVLAVGHNAAGFLSTYVLNSGRWEVAGSAKVWNERCTKSNPRPGSLSTDSSCVFYRMVSDPTILVCQCTSHVAEDQQFQWCEKVFSCMEKTHLKVTVLSTCPVASYKTTESVFTLPVPFLKALSTMEFTQETSCSRLEQPNIVDGLPAAVLSYCQVWQIPAVLYQCYTDAIKLDSITIDAFRPVLSHQNLCSFSTETSNSEEILKKIVTSEEIQSNLYT</sequence>
<dbReference type="GO" id="GO:0005783">
    <property type="term" value="C:endoplasmic reticulum"/>
    <property type="evidence" value="ECO:0007669"/>
    <property type="project" value="InterPro"/>
</dbReference>
<keyword evidence="5" id="KW-1185">Reference proteome</keyword>
<evidence type="ECO:0000256" key="2">
    <source>
        <dbReference type="ARBA" id="ARBA00019180"/>
    </source>
</evidence>
<dbReference type="GO" id="GO:0070628">
    <property type="term" value="F:proteasome binding"/>
    <property type="evidence" value="ECO:0007669"/>
    <property type="project" value="TreeGrafter"/>
</dbReference>
<organism evidence="4 5">
    <name type="scientific">Pleurodeles waltl</name>
    <name type="common">Iberian ribbed newt</name>
    <dbReference type="NCBI Taxonomy" id="8319"/>
    <lineage>
        <taxon>Eukaryota</taxon>
        <taxon>Metazoa</taxon>
        <taxon>Chordata</taxon>
        <taxon>Craniata</taxon>
        <taxon>Vertebrata</taxon>
        <taxon>Euteleostomi</taxon>
        <taxon>Amphibia</taxon>
        <taxon>Batrachia</taxon>
        <taxon>Caudata</taxon>
        <taxon>Salamandroidea</taxon>
        <taxon>Salamandridae</taxon>
        <taxon>Pleurodelinae</taxon>
        <taxon>Pleurodeles</taxon>
    </lineage>
</organism>
<proteinExistence type="inferred from homology"/>
<dbReference type="AlphaFoldDB" id="A0AAV7NBT1"/>
<protein>
    <recommendedName>
        <fullName evidence="2">Proteasome assembly chaperone 1</fullName>
    </recommendedName>
</protein>
<dbReference type="PANTHER" id="PTHR15069">
    <property type="entry name" value="PROTEASOME ASSEMBLY CHAPERONE 1"/>
    <property type="match status" value="1"/>
</dbReference>
<evidence type="ECO:0000256" key="1">
    <source>
        <dbReference type="ARBA" id="ARBA00005261"/>
    </source>
</evidence>
<comment type="similarity">
    <text evidence="1">Belongs to the PSMG1 family.</text>
</comment>
<dbReference type="PANTHER" id="PTHR15069:SF1">
    <property type="entry name" value="PROTEASOME ASSEMBLY CHAPERONE 1"/>
    <property type="match status" value="1"/>
</dbReference>
<dbReference type="Pfam" id="PF16094">
    <property type="entry name" value="PAC1"/>
    <property type="match status" value="1"/>
</dbReference>
<dbReference type="InterPro" id="IPR016565">
    <property type="entry name" value="Proteasome_assmbl_chp_1"/>
</dbReference>
<evidence type="ECO:0000256" key="3">
    <source>
        <dbReference type="ARBA" id="ARBA00023186"/>
    </source>
</evidence>
<gene>
    <name evidence="4" type="ORF">NDU88_001221</name>
</gene>
<evidence type="ECO:0000313" key="4">
    <source>
        <dbReference type="EMBL" id="KAJ1112961.1"/>
    </source>
</evidence>
<reference evidence="4" key="1">
    <citation type="journal article" date="2022" name="bioRxiv">
        <title>Sequencing and chromosome-scale assembly of the giantPleurodeles waltlgenome.</title>
        <authorList>
            <person name="Brown T."/>
            <person name="Elewa A."/>
            <person name="Iarovenko S."/>
            <person name="Subramanian E."/>
            <person name="Araus A.J."/>
            <person name="Petzold A."/>
            <person name="Susuki M."/>
            <person name="Suzuki K.-i.T."/>
            <person name="Hayashi T."/>
            <person name="Toyoda A."/>
            <person name="Oliveira C."/>
            <person name="Osipova E."/>
            <person name="Leigh N.D."/>
            <person name="Simon A."/>
            <person name="Yun M.H."/>
        </authorList>
    </citation>
    <scope>NUCLEOTIDE SEQUENCE</scope>
    <source>
        <strain evidence="4">20211129_DDA</strain>
        <tissue evidence="4">Liver</tissue>
    </source>
</reference>
<evidence type="ECO:0000313" key="5">
    <source>
        <dbReference type="Proteomes" id="UP001066276"/>
    </source>
</evidence>
<name>A0AAV7NBT1_PLEWA</name>
<accession>A0AAV7NBT1</accession>